<accession>A0ABR2J732</accession>
<dbReference type="PROSITE" id="PS50006">
    <property type="entry name" value="FHA_DOMAIN"/>
    <property type="match status" value="1"/>
</dbReference>
<evidence type="ECO:0000259" key="2">
    <source>
        <dbReference type="PROSITE" id="PS50006"/>
    </source>
</evidence>
<dbReference type="SUPFAM" id="SSF49879">
    <property type="entry name" value="SMAD/FHA domain"/>
    <property type="match status" value="1"/>
</dbReference>
<sequence>MDKDGTRSPPPPRRSRHDDSDHERSRERRKSRRDDATRPSERHRERETSEDRDKGRRRHRRSRSPRSPKPRRRSRSRDDERRHRRGRDGESRDSDGGRAKEGGSRRRSRDRGSHDSRRRKDRDDEDKDKQVVRRSGPLPSQSDSFAVTNGEEPPKPKEQPNFGITGTLAAASNSIAQADGSTIVLKYHEPPEARKPSPKDAWKLFVFKGADIIDTIELSHRSCWLVGRELAVVDMIAEHPSISKQHAVIQFRYQEKRNEYGDKIGKVKPYLLDLESANGTMLNSKKIPDSRYLELKDKDLVQFGQSTREYVLMFERK</sequence>
<evidence type="ECO:0000256" key="1">
    <source>
        <dbReference type="SAM" id="MobiDB-lite"/>
    </source>
</evidence>
<feature type="compositionally biased region" description="Basic and acidic residues" evidence="1">
    <location>
        <begin position="76"/>
        <end position="115"/>
    </location>
</feature>
<organism evidence="3 4">
    <name type="scientific">Apiospora arundinis</name>
    <dbReference type="NCBI Taxonomy" id="335852"/>
    <lineage>
        <taxon>Eukaryota</taxon>
        <taxon>Fungi</taxon>
        <taxon>Dikarya</taxon>
        <taxon>Ascomycota</taxon>
        <taxon>Pezizomycotina</taxon>
        <taxon>Sordariomycetes</taxon>
        <taxon>Xylariomycetidae</taxon>
        <taxon>Amphisphaeriales</taxon>
        <taxon>Apiosporaceae</taxon>
        <taxon>Apiospora</taxon>
    </lineage>
</organism>
<dbReference type="Gene3D" id="2.60.200.20">
    <property type="match status" value="1"/>
</dbReference>
<reference evidence="3 4" key="1">
    <citation type="journal article" date="2024" name="IMA Fungus">
        <title>Apiospora arundinis, a panoply of carbohydrate-active enzymes and secondary metabolites.</title>
        <authorList>
            <person name="Sorensen T."/>
            <person name="Petersen C."/>
            <person name="Muurmann A.T."/>
            <person name="Christiansen J.V."/>
            <person name="Brundto M.L."/>
            <person name="Overgaard C.K."/>
            <person name="Boysen A.T."/>
            <person name="Wollenberg R.D."/>
            <person name="Larsen T.O."/>
            <person name="Sorensen J.L."/>
            <person name="Nielsen K.L."/>
            <person name="Sondergaard T.E."/>
        </authorList>
    </citation>
    <scope>NUCLEOTIDE SEQUENCE [LARGE SCALE GENOMIC DNA]</scope>
    <source>
        <strain evidence="3 4">AAU 773</strain>
    </source>
</reference>
<dbReference type="InterPro" id="IPR008984">
    <property type="entry name" value="SMAD_FHA_dom_sf"/>
</dbReference>
<proteinExistence type="predicted"/>
<dbReference type="InterPro" id="IPR000253">
    <property type="entry name" value="FHA_dom"/>
</dbReference>
<dbReference type="SMART" id="SM00240">
    <property type="entry name" value="FHA"/>
    <property type="match status" value="1"/>
</dbReference>
<gene>
    <name evidence="3" type="ORF">PGQ11_004115</name>
</gene>
<name>A0ABR2J732_9PEZI</name>
<dbReference type="CDD" id="cd22676">
    <property type="entry name" value="FHA_SNIP1_DDL-like"/>
    <property type="match status" value="1"/>
</dbReference>
<feature type="compositionally biased region" description="Polar residues" evidence="1">
    <location>
        <begin position="138"/>
        <end position="147"/>
    </location>
</feature>
<dbReference type="PANTHER" id="PTHR23308">
    <property type="entry name" value="NUCLEAR INHIBITOR OF PROTEIN PHOSPHATASE-1"/>
    <property type="match status" value="1"/>
</dbReference>
<evidence type="ECO:0000313" key="4">
    <source>
        <dbReference type="Proteomes" id="UP001390339"/>
    </source>
</evidence>
<feature type="region of interest" description="Disordered" evidence="1">
    <location>
        <begin position="1"/>
        <end position="164"/>
    </location>
</feature>
<feature type="compositionally biased region" description="Basic and acidic residues" evidence="1">
    <location>
        <begin position="16"/>
        <end position="54"/>
    </location>
</feature>
<comment type="caution">
    <text evidence="3">The sequence shown here is derived from an EMBL/GenBank/DDBJ whole genome shotgun (WGS) entry which is preliminary data.</text>
</comment>
<feature type="compositionally biased region" description="Basic residues" evidence="1">
    <location>
        <begin position="55"/>
        <end position="75"/>
    </location>
</feature>
<protein>
    <submittedName>
        <fullName evidence="3">SMAD/FHA domain-containing protein</fullName>
    </submittedName>
</protein>
<dbReference type="Proteomes" id="UP001390339">
    <property type="component" value="Unassembled WGS sequence"/>
</dbReference>
<keyword evidence="4" id="KW-1185">Reference proteome</keyword>
<evidence type="ECO:0000313" key="3">
    <source>
        <dbReference type="EMBL" id="KAK8873601.1"/>
    </source>
</evidence>
<dbReference type="Pfam" id="PF00498">
    <property type="entry name" value="FHA"/>
    <property type="match status" value="1"/>
</dbReference>
<feature type="domain" description="FHA" evidence="2">
    <location>
        <begin position="224"/>
        <end position="287"/>
    </location>
</feature>
<dbReference type="EMBL" id="JAPCWZ010000003">
    <property type="protein sequence ID" value="KAK8873601.1"/>
    <property type="molecule type" value="Genomic_DNA"/>
</dbReference>
<dbReference type="InterPro" id="IPR050923">
    <property type="entry name" value="Cell_Proc_Reg/RNA_Proc"/>
</dbReference>